<name>A0AB34G8L5_9HYPO</name>
<sequence length="107" mass="11781">MAGVVPVLVSCFAVSLAHPGPRAYEPRALPPLAAASQRHRPETTLMPETVREVEDAIAQFKTAGDFDGAAALANYWNMHAFGTVWKPSPVLRLCEDERLIRFFLVAF</sequence>
<evidence type="ECO:0000313" key="2">
    <source>
        <dbReference type="EMBL" id="KAJ6447092.1"/>
    </source>
</evidence>
<evidence type="ECO:0000313" key="3">
    <source>
        <dbReference type="Proteomes" id="UP001163105"/>
    </source>
</evidence>
<keyword evidence="3" id="KW-1185">Reference proteome</keyword>
<protein>
    <submittedName>
        <fullName evidence="2">Uncharacterized protein</fullName>
    </submittedName>
</protein>
<dbReference type="EMBL" id="JAQHRD010000001">
    <property type="protein sequence ID" value="KAJ6447092.1"/>
    <property type="molecule type" value="Genomic_DNA"/>
</dbReference>
<dbReference type="AlphaFoldDB" id="A0AB34G8L5"/>
<feature type="signal peptide" evidence="1">
    <location>
        <begin position="1"/>
        <end position="17"/>
    </location>
</feature>
<accession>A0AB34G8L5</accession>
<evidence type="ECO:0000256" key="1">
    <source>
        <dbReference type="SAM" id="SignalP"/>
    </source>
</evidence>
<organism evidence="2 3">
    <name type="scientific">Purpureocillium lavendulum</name>
    <dbReference type="NCBI Taxonomy" id="1247861"/>
    <lineage>
        <taxon>Eukaryota</taxon>
        <taxon>Fungi</taxon>
        <taxon>Dikarya</taxon>
        <taxon>Ascomycota</taxon>
        <taxon>Pezizomycotina</taxon>
        <taxon>Sordariomycetes</taxon>
        <taxon>Hypocreomycetidae</taxon>
        <taxon>Hypocreales</taxon>
        <taxon>Ophiocordycipitaceae</taxon>
        <taxon>Purpureocillium</taxon>
    </lineage>
</organism>
<reference evidence="2" key="1">
    <citation type="submission" date="2023-01" db="EMBL/GenBank/DDBJ databases">
        <title>The growth and conidiation of Purpureocillium lavendulum are regulated by nitrogen source and histone H3K14 acetylation.</title>
        <authorList>
            <person name="Tang P."/>
            <person name="Han J."/>
            <person name="Zhang C."/>
            <person name="Tang P."/>
            <person name="Qi F."/>
            <person name="Zhang K."/>
            <person name="Liang L."/>
        </authorList>
    </citation>
    <scope>NUCLEOTIDE SEQUENCE</scope>
    <source>
        <strain evidence="2">YMF1.00683</strain>
    </source>
</reference>
<dbReference type="Proteomes" id="UP001163105">
    <property type="component" value="Unassembled WGS sequence"/>
</dbReference>
<keyword evidence="1" id="KW-0732">Signal</keyword>
<gene>
    <name evidence="2" type="ORF">O9K51_01867</name>
</gene>
<proteinExistence type="predicted"/>
<feature type="chain" id="PRO_5044189062" evidence="1">
    <location>
        <begin position="18"/>
        <end position="107"/>
    </location>
</feature>
<comment type="caution">
    <text evidence="2">The sequence shown here is derived from an EMBL/GenBank/DDBJ whole genome shotgun (WGS) entry which is preliminary data.</text>
</comment>